<dbReference type="OrthoDB" id="9814896at2"/>
<proteinExistence type="predicted"/>
<evidence type="ECO:0000313" key="2">
    <source>
        <dbReference type="Proteomes" id="UP000318709"/>
    </source>
</evidence>
<gene>
    <name evidence="1" type="ORF">E3E12_04725</name>
</gene>
<keyword evidence="2" id="KW-1185">Reference proteome</keyword>
<name>A0A4Y6UB38_9PROT</name>
<accession>A0A4Y6UB38</accession>
<dbReference type="KEGG" id="swf:E3E12_04725"/>
<dbReference type="AlphaFoldDB" id="A0A4Y6UB38"/>
<dbReference type="EMBL" id="CP038231">
    <property type="protein sequence ID" value="QDH13611.1"/>
    <property type="molecule type" value="Genomic_DNA"/>
</dbReference>
<reference evidence="1 2" key="1">
    <citation type="submission" date="2019-03" db="EMBL/GenBank/DDBJ databases">
        <title>The complete genome sequence of Swingsia_sp. F3b2 LMG30590(T).</title>
        <authorList>
            <person name="Chua K.-O."/>
            <person name="Chan K.-G."/>
            <person name="See-Too W.-S."/>
        </authorList>
    </citation>
    <scope>NUCLEOTIDE SEQUENCE [LARGE SCALE GENOMIC DNA]</scope>
    <source>
        <strain evidence="1 2">F3b2</strain>
    </source>
</reference>
<dbReference type="SUPFAM" id="SSF52799">
    <property type="entry name" value="(Phosphotyrosine protein) phosphatases II"/>
    <property type="match status" value="1"/>
</dbReference>
<sequence length="214" mass="24546">MFKGTVKTRQGRLQAWTDSLLQDHAVFRLFWHNLAEVIPGKVWRSNHPTPGRLRRWRQHYGFQSVINLRGQRQCGSDVLGRDAAKQMGLPYHDMAFESRNAPHKDRILRFHALYLRLKQEGAFPLLLHCKSGADRAALGSGLVILFEGGSPAQALAQLHWKHLHFKSSRTGILDSFFKLYAQEAAQHADFMSWLQGAYDEQRLRDLHQAGALRI</sequence>
<dbReference type="Proteomes" id="UP000318709">
    <property type="component" value="Chromosome"/>
</dbReference>
<protein>
    <submittedName>
        <fullName evidence="1">Protein tyrosine phosphatase</fullName>
    </submittedName>
</protein>
<dbReference type="InterPro" id="IPR029021">
    <property type="entry name" value="Prot-tyrosine_phosphatase-like"/>
</dbReference>
<organism evidence="1 2">
    <name type="scientific">Formicincola oecophyllae</name>
    <dbReference type="NCBI Taxonomy" id="2558361"/>
    <lineage>
        <taxon>Bacteria</taxon>
        <taxon>Pseudomonadati</taxon>
        <taxon>Pseudomonadota</taxon>
        <taxon>Alphaproteobacteria</taxon>
        <taxon>Acetobacterales</taxon>
        <taxon>Acetobacteraceae</taxon>
        <taxon>Formicincola</taxon>
    </lineage>
</organism>
<dbReference type="Gene3D" id="3.90.190.10">
    <property type="entry name" value="Protein tyrosine phosphatase superfamily"/>
    <property type="match status" value="1"/>
</dbReference>
<dbReference type="RefSeq" id="WP_141443319.1">
    <property type="nucleotide sequence ID" value="NZ_CP038231.1"/>
</dbReference>
<evidence type="ECO:0000313" key="1">
    <source>
        <dbReference type="EMBL" id="QDH13611.1"/>
    </source>
</evidence>